<feature type="transmembrane region" description="Helical" evidence="8">
    <location>
        <begin position="37"/>
        <end position="64"/>
    </location>
</feature>
<dbReference type="PRINTS" id="PR00237">
    <property type="entry name" value="GPCRRHODOPSN"/>
</dbReference>
<evidence type="ECO:0000313" key="11">
    <source>
        <dbReference type="Proteomes" id="UP000225706"/>
    </source>
</evidence>
<dbReference type="GO" id="GO:0005886">
    <property type="term" value="C:plasma membrane"/>
    <property type="evidence" value="ECO:0007669"/>
    <property type="project" value="TreeGrafter"/>
</dbReference>
<evidence type="ECO:0000256" key="2">
    <source>
        <dbReference type="ARBA" id="ARBA00022692"/>
    </source>
</evidence>
<dbReference type="InterPro" id="IPR000276">
    <property type="entry name" value="GPCR_Rhodpsn"/>
</dbReference>
<feature type="transmembrane region" description="Helical" evidence="8">
    <location>
        <begin position="155"/>
        <end position="173"/>
    </location>
</feature>
<feature type="transmembrane region" description="Helical" evidence="8">
    <location>
        <begin position="259"/>
        <end position="282"/>
    </location>
</feature>
<keyword evidence="5 8" id="KW-0472">Membrane</keyword>
<evidence type="ECO:0000256" key="3">
    <source>
        <dbReference type="ARBA" id="ARBA00022989"/>
    </source>
</evidence>
<dbReference type="Pfam" id="PF00001">
    <property type="entry name" value="7tm_1"/>
    <property type="match status" value="1"/>
</dbReference>
<organism evidence="10 11">
    <name type="scientific">Stylophora pistillata</name>
    <name type="common">Smooth cauliflower coral</name>
    <dbReference type="NCBI Taxonomy" id="50429"/>
    <lineage>
        <taxon>Eukaryota</taxon>
        <taxon>Metazoa</taxon>
        <taxon>Cnidaria</taxon>
        <taxon>Anthozoa</taxon>
        <taxon>Hexacorallia</taxon>
        <taxon>Scleractinia</taxon>
        <taxon>Astrocoeniina</taxon>
        <taxon>Pocilloporidae</taxon>
        <taxon>Stylophora</taxon>
    </lineage>
</organism>
<sequence length="359" mass="40036">MAEGVAINQNVSVDTGTQTSSGSTLLLIRSYSEARKLFALSLSINLLLIVLALTVNAFICYIMIRGKRYKRNRSNLFITHLSMVELVYRLLIFPFLIYLAVPSSGIQSFHCKVVSFFLRTSASAIFVSLVAIAADRYHSILHPLKNLKSKQKPTLHICAVWVYAASVSIPIVVSERAVPVVEIPEARGMICDDCANKMLCDTPQNSLGRFSATLYFLLGLGIPLAVIIWFYTKVVIFLHSRGKNGMMHKVYARSKSKAVRMLIITAFGYVLSLGPYVVVAMLRSYGLFNETPFGIMLLINGLVDFASYTSSLVNPLIYSYYNGDFRKEIVRLCGRSKGIILRCEKFLPSHSLTKADFLP</sequence>
<dbReference type="CDD" id="cd00637">
    <property type="entry name" value="7tm_classA_rhodopsin-like"/>
    <property type="match status" value="1"/>
</dbReference>
<dbReference type="InterPro" id="IPR017452">
    <property type="entry name" value="GPCR_Rhodpsn_7TM"/>
</dbReference>
<comment type="subcellular location">
    <subcellularLocation>
        <location evidence="1">Membrane</location>
        <topology evidence="1">Multi-pass membrane protein</topology>
    </subcellularLocation>
</comment>
<gene>
    <name evidence="10" type="primary">Npffr2</name>
    <name evidence="10" type="ORF">AWC38_SpisGene24733</name>
</gene>
<keyword evidence="4" id="KW-0297">G-protein coupled receptor</keyword>
<feature type="transmembrane region" description="Helical" evidence="8">
    <location>
        <begin position="113"/>
        <end position="134"/>
    </location>
</feature>
<evidence type="ECO:0000313" key="10">
    <source>
        <dbReference type="EMBL" id="PFX11505.1"/>
    </source>
</evidence>
<dbReference type="SUPFAM" id="SSF81321">
    <property type="entry name" value="Family A G protein-coupled receptor-like"/>
    <property type="match status" value="1"/>
</dbReference>
<keyword evidence="2 8" id="KW-0812">Transmembrane</keyword>
<dbReference type="AlphaFoldDB" id="A0A2B4R5E9"/>
<dbReference type="Gene3D" id="1.20.1070.10">
    <property type="entry name" value="Rhodopsin 7-helix transmembrane proteins"/>
    <property type="match status" value="1"/>
</dbReference>
<reference evidence="11" key="1">
    <citation type="journal article" date="2017" name="bioRxiv">
        <title>Comparative analysis of the genomes of Stylophora pistillata and Acropora digitifera provides evidence for extensive differences between species of corals.</title>
        <authorList>
            <person name="Voolstra C.R."/>
            <person name="Li Y."/>
            <person name="Liew Y.J."/>
            <person name="Baumgarten S."/>
            <person name="Zoccola D."/>
            <person name="Flot J.-F."/>
            <person name="Tambutte S."/>
            <person name="Allemand D."/>
            <person name="Aranda M."/>
        </authorList>
    </citation>
    <scope>NUCLEOTIDE SEQUENCE [LARGE SCALE GENOMIC DNA]</scope>
</reference>
<accession>A0A2B4R5E9</accession>
<evidence type="ECO:0000256" key="1">
    <source>
        <dbReference type="ARBA" id="ARBA00004141"/>
    </source>
</evidence>
<feature type="transmembrane region" description="Helical" evidence="8">
    <location>
        <begin position="76"/>
        <end position="101"/>
    </location>
</feature>
<keyword evidence="11" id="KW-1185">Reference proteome</keyword>
<evidence type="ECO:0000256" key="5">
    <source>
        <dbReference type="ARBA" id="ARBA00023136"/>
    </source>
</evidence>
<feature type="transmembrane region" description="Helical" evidence="8">
    <location>
        <begin position="294"/>
        <end position="321"/>
    </location>
</feature>
<keyword evidence="6 10" id="KW-0675">Receptor</keyword>
<name>A0A2B4R5E9_STYPI</name>
<dbReference type="OrthoDB" id="5987635at2759"/>
<evidence type="ECO:0000259" key="9">
    <source>
        <dbReference type="PROSITE" id="PS50262"/>
    </source>
</evidence>
<feature type="transmembrane region" description="Helical" evidence="8">
    <location>
        <begin position="214"/>
        <end position="238"/>
    </location>
</feature>
<evidence type="ECO:0000256" key="8">
    <source>
        <dbReference type="SAM" id="Phobius"/>
    </source>
</evidence>
<feature type="domain" description="G-protein coupled receptors family 1 profile" evidence="9">
    <location>
        <begin position="55"/>
        <end position="318"/>
    </location>
</feature>
<dbReference type="STRING" id="50429.A0A2B4R5E9"/>
<dbReference type="PANTHER" id="PTHR45695">
    <property type="entry name" value="LEUCOKININ RECEPTOR-RELATED"/>
    <property type="match status" value="1"/>
</dbReference>
<protein>
    <submittedName>
        <fullName evidence="10">Neuropeptide FF receptor 2</fullName>
    </submittedName>
</protein>
<dbReference type="GO" id="GO:0004930">
    <property type="term" value="F:G protein-coupled receptor activity"/>
    <property type="evidence" value="ECO:0007669"/>
    <property type="project" value="UniProtKB-KW"/>
</dbReference>
<proteinExistence type="predicted"/>
<keyword evidence="3 8" id="KW-1133">Transmembrane helix</keyword>
<comment type="caution">
    <text evidence="10">The sequence shown here is derived from an EMBL/GenBank/DDBJ whole genome shotgun (WGS) entry which is preliminary data.</text>
</comment>
<dbReference type="EMBL" id="LSMT01002359">
    <property type="protein sequence ID" value="PFX11505.1"/>
    <property type="molecule type" value="Genomic_DNA"/>
</dbReference>
<keyword evidence="7" id="KW-0807">Transducer</keyword>
<evidence type="ECO:0000256" key="4">
    <source>
        <dbReference type="ARBA" id="ARBA00023040"/>
    </source>
</evidence>
<dbReference type="PANTHER" id="PTHR45695:SF9">
    <property type="entry name" value="LEUCOKININ RECEPTOR"/>
    <property type="match status" value="1"/>
</dbReference>
<evidence type="ECO:0000256" key="6">
    <source>
        <dbReference type="ARBA" id="ARBA00023170"/>
    </source>
</evidence>
<dbReference type="PROSITE" id="PS50262">
    <property type="entry name" value="G_PROTEIN_RECEP_F1_2"/>
    <property type="match status" value="1"/>
</dbReference>
<evidence type="ECO:0000256" key="7">
    <source>
        <dbReference type="ARBA" id="ARBA00023224"/>
    </source>
</evidence>
<dbReference type="Proteomes" id="UP000225706">
    <property type="component" value="Unassembled WGS sequence"/>
</dbReference>